<dbReference type="EMBL" id="VRZA01000007">
    <property type="protein sequence ID" value="TXS90775.1"/>
    <property type="molecule type" value="Genomic_DNA"/>
</dbReference>
<name>A0A5C8ZQZ7_9GAMM</name>
<dbReference type="AlphaFoldDB" id="A0A5C8ZQZ7"/>
<evidence type="ECO:0000313" key="3">
    <source>
        <dbReference type="Proteomes" id="UP000321039"/>
    </source>
</evidence>
<sequence length="523" mass="58216">MTSRNPFYPALVVLAITIICGCASNPQEQDGPQVATAGADSSPVLDPESTFVGSPFTDVGLSGLFPVRDQDECEVAVVQDGGDSFAARMAALKGATKSIRIQTLIFRGDESGVRIAEVLKQKRAEGLDVRVIVDAFSNPWLQTQWMFFDLKQNDIEVEGYEAMALQWLNEVPIPLLTPHSNLTHLDKRYHEKMWIIDGETDNGVVVTGGLNIGNEYFRADPNNPAMNWRDQDVVVRGAVVKDMVEAFDRNFDYFISVKESRGIFNTNLYWDATRNVMDSTGKLPISYTTDPAIDDYIAQLEQRQPALDYHAAACRFVQNRPRLEETYLLQAYEKLFQQAEREIIIANAYFVPTPALFASITAAAQRCVSVKLVTNGPEANNHPQISLVGRGYYKDLIAVNESPEVSACPNEDAGVHIWEWTGQAADEESPSQGTMHSKFAVIDSTISLVGSYNLDPRSEKLNSENAIVFRDAVLSSQLRQLFLENDLKYSRKVTAKDAAAFQVPESLLDQFQQSMGTLFEEEL</sequence>
<feature type="domain" description="PLD phosphodiesterase" evidence="1">
    <location>
        <begin position="185"/>
        <end position="216"/>
    </location>
</feature>
<keyword evidence="3" id="KW-1185">Reference proteome</keyword>
<proteinExistence type="predicted"/>
<dbReference type="PROSITE" id="PS50035">
    <property type="entry name" value="PLD"/>
    <property type="match status" value="2"/>
</dbReference>
<protein>
    <submittedName>
        <fullName evidence="2">Phosphatidylserine/phosphatidylglycerophosphate/ cardiolipin synthase family protein</fullName>
    </submittedName>
</protein>
<dbReference type="SUPFAM" id="SSF56024">
    <property type="entry name" value="Phospholipase D/nuclease"/>
    <property type="match status" value="2"/>
</dbReference>
<dbReference type="PANTHER" id="PTHR21248">
    <property type="entry name" value="CARDIOLIPIN SYNTHASE"/>
    <property type="match status" value="1"/>
</dbReference>
<reference evidence="2 3" key="1">
    <citation type="submission" date="2019-08" db="EMBL/GenBank/DDBJ databases">
        <title>Parahaliea maris sp. nov., isolated from the surface seawater.</title>
        <authorList>
            <person name="Liu Y."/>
        </authorList>
    </citation>
    <scope>NUCLEOTIDE SEQUENCE [LARGE SCALE GENOMIC DNA]</scope>
    <source>
        <strain evidence="2 3">HSLHS9</strain>
    </source>
</reference>
<dbReference type="Gene3D" id="3.30.870.10">
    <property type="entry name" value="Endonuclease Chain A"/>
    <property type="match status" value="2"/>
</dbReference>
<dbReference type="InterPro" id="IPR001736">
    <property type="entry name" value="PLipase_D/transphosphatidylase"/>
</dbReference>
<accession>A0A5C8ZQZ7</accession>
<dbReference type="GO" id="GO:0032049">
    <property type="term" value="P:cardiolipin biosynthetic process"/>
    <property type="evidence" value="ECO:0007669"/>
    <property type="project" value="UniProtKB-ARBA"/>
</dbReference>
<dbReference type="PROSITE" id="PS51257">
    <property type="entry name" value="PROKAR_LIPOPROTEIN"/>
    <property type="match status" value="1"/>
</dbReference>
<dbReference type="Pfam" id="PF13091">
    <property type="entry name" value="PLDc_2"/>
    <property type="match status" value="2"/>
</dbReference>
<dbReference type="RefSeq" id="WP_148069773.1">
    <property type="nucleotide sequence ID" value="NZ_VRZA01000007.1"/>
</dbReference>
<evidence type="ECO:0000259" key="1">
    <source>
        <dbReference type="PROSITE" id="PS50035"/>
    </source>
</evidence>
<dbReference type="Proteomes" id="UP000321039">
    <property type="component" value="Unassembled WGS sequence"/>
</dbReference>
<evidence type="ECO:0000313" key="2">
    <source>
        <dbReference type="EMBL" id="TXS90775.1"/>
    </source>
</evidence>
<gene>
    <name evidence="2" type="ORF">FV139_17510</name>
</gene>
<dbReference type="SMART" id="SM00155">
    <property type="entry name" value="PLDc"/>
    <property type="match status" value="2"/>
</dbReference>
<organism evidence="2 3">
    <name type="scientific">Parahaliea maris</name>
    <dbReference type="NCBI Taxonomy" id="2716870"/>
    <lineage>
        <taxon>Bacteria</taxon>
        <taxon>Pseudomonadati</taxon>
        <taxon>Pseudomonadota</taxon>
        <taxon>Gammaproteobacteria</taxon>
        <taxon>Cellvibrionales</taxon>
        <taxon>Halieaceae</taxon>
        <taxon>Parahaliea</taxon>
    </lineage>
</organism>
<dbReference type="GO" id="GO:0030572">
    <property type="term" value="F:phosphatidyltransferase activity"/>
    <property type="evidence" value="ECO:0007669"/>
    <property type="project" value="UniProtKB-ARBA"/>
</dbReference>
<dbReference type="InterPro" id="IPR025202">
    <property type="entry name" value="PLD-like_dom"/>
</dbReference>
<feature type="domain" description="PLD phosphodiesterase" evidence="1">
    <location>
        <begin position="431"/>
        <end position="458"/>
    </location>
</feature>
<dbReference type="PANTHER" id="PTHR21248:SF12">
    <property type="entry name" value="CARDIOLIPIN SYNTHASE C"/>
    <property type="match status" value="1"/>
</dbReference>
<comment type="caution">
    <text evidence="2">The sequence shown here is derived from an EMBL/GenBank/DDBJ whole genome shotgun (WGS) entry which is preliminary data.</text>
</comment>